<dbReference type="Pfam" id="PF07729">
    <property type="entry name" value="FCD"/>
    <property type="match status" value="1"/>
</dbReference>
<dbReference type="InterPro" id="IPR008920">
    <property type="entry name" value="TF_FadR/GntR_C"/>
</dbReference>
<dbReference type="AlphaFoldDB" id="A0A1W7D374"/>
<dbReference type="InterPro" id="IPR000524">
    <property type="entry name" value="Tscrpt_reg_HTH_GntR"/>
</dbReference>
<dbReference type="GO" id="GO:0003700">
    <property type="term" value="F:DNA-binding transcription factor activity"/>
    <property type="evidence" value="ECO:0007669"/>
    <property type="project" value="InterPro"/>
</dbReference>
<sequence>MTDTGEALAGLADDRVLLGRTSTAERVADILRARIAEGYFRPEAQLPEKAIATALGVSRNTLREAFRLLTHERLLVHELNRGVFVRVLTVEDLIDIYRVRRLLECAALRGLGRPPFPVAGLEAAVATGEEAARAGLWRDLGTANIRFHQELVALAGSPRTNEVMRGILAELRLVFHVMEDPRRFHEPYLPRNREILRALAAGDAAGAEALLAAYLDDSRRQLAEAYGRRLG</sequence>
<dbReference type="RefSeq" id="WP_086161375.1">
    <property type="nucleotide sequence ID" value="NZ_CP021121.1"/>
</dbReference>
<keyword evidence="2" id="KW-0238">DNA-binding</keyword>
<evidence type="ECO:0000259" key="4">
    <source>
        <dbReference type="PROSITE" id="PS50949"/>
    </source>
</evidence>
<organism evidence="5 6">
    <name type="scientific">Streptomyces marincola</name>
    <dbReference type="NCBI Taxonomy" id="2878388"/>
    <lineage>
        <taxon>Bacteria</taxon>
        <taxon>Bacillati</taxon>
        <taxon>Actinomycetota</taxon>
        <taxon>Actinomycetes</taxon>
        <taxon>Kitasatosporales</taxon>
        <taxon>Streptomycetaceae</taxon>
        <taxon>Streptomyces</taxon>
    </lineage>
</organism>
<keyword evidence="6" id="KW-1185">Reference proteome</keyword>
<proteinExistence type="predicted"/>
<gene>
    <name evidence="5" type="ORF">CAG99_24315</name>
</gene>
<evidence type="ECO:0000313" key="6">
    <source>
        <dbReference type="Proteomes" id="UP000194218"/>
    </source>
</evidence>
<dbReference type="InterPro" id="IPR036388">
    <property type="entry name" value="WH-like_DNA-bd_sf"/>
</dbReference>
<dbReference type="SUPFAM" id="SSF48008">
    <property type="entry name" value="GntR ligand-binding domain-like"/>
    <property type="match status" value="1"/>
</dbReference>
<dbReference type="Gene3D" id="1.10.10.10">
    <property type="entry name" value="Winged helix-like DNA-binding domain superfamily/Winged helix DNA-binding domain"/>
    <property type="match status" value="1"/>
</dbReference>
<dbReference type="InterPro" id="IPR036390">
    <property type="entry name" value="WH_DNA-bd_sf"/>
</dbReference>
<dbReference type="EMBL" id="CP021121">
    <property type="protein sequence ID" value="ARQ71533.1"/>
    <property type="molecule type" value="Genomic_DNA"/>
</dbReference>
<dbReference type="GO" id="GO:0003677">
    <property type="term" value="F:DNA binding"/>
    <property type="evidence" value="ECO:0007669"/>
    <property type="project" value="UniProtKB-KW"/>
</dbReference>
<dbReference type="SUPFAM" id="SSF46785">
    <property type="entry name" value="Winged helix' DNA-binding domain"/>
    <property type="match status" value="1"/>
</dbReference>
<keyword evidence="3" id="KW-0804">Transcription</keyword>
<dbReference type="SMART" id="SM00895">
    <property type="entry name" value="FCD"/>
    <property type="match status" value="1"/>
</dbReference>
<dbReference type="PANTHER" id="PTHR43537:SF45">
    <property type="entry name" value="GNTR FAMILY REGULATORY PROTEIN"/>
    <property type="match status" value="1"/>
</dbReference>
<evidence type="ECO:0000256" key="1">
    <source>
        <dbReference type="ARBA" id="ARBA00023015"/>
    </source>
</evidence>
<evidence type="ECO:0000256" key="2">
    <source>
        <dbReference type="ARBA" id="ARBA00023125"/>
    </source>
</evidence>
<protein>
    <submittedName>
        <fullName evidence="5">GntR family transcriptional regulator</fullName>
    </submittedName>
</protein>
<dbReference type="Gene3D" id="1.20.120.530">
    <property type="entry name" value="GntR ligand-binding domain-like"/>
    <property type="match status" value="1"/>
</dbReference>
<dbReference type="CDD" id="cd07377">
    <property type="entry name" value="WHTH_GntR"/>
    <property type="match status" value="1"/>
</dbReference>
<dbReference type="Pfam" id="PF00392">
    <property type="entry name" value="GntR"/>
    <property type="match status" value="1"/>
</dbReference>
<dbReference type="OrthoDB" id="5243844at2"/>
<dbReference type="Proteomes" id="UP000194218">
    <property type="component" value="Chromosome"/>
</dbReference>
<feature type="domain" description="HTH gntR-type" evidence="4">
    <location>
        <begin position="21"/>
        <end position="88"/>
    </location>
</feature>
<reference evidence="5 6" key="1">
    <citation type="submission" date="2017-05" db="EMBL/GenBank/DDBJ databases">
        <title>Complete genome sequence of Streptomyces sp. SCSIO 03032 revealed the diverse biosynthetic pathways for its bioactive secondary metabolites.</title>
        <authorList>
            <person name="Ma L."/>
            <person name="Zhu Y."/>
            <person name="Zhang W."/>
            <person name="Zhang G."/>
            <person name="Tian X."/>
            <person name="Zhang S."/>
            <person name="Zhang C."/>
        </authorList>
    </citation>
    <scope>NUCLEOTIDE SEQUENCE [LARGE SCALE GENOMIC DNA]</scope>
    <source>
        <strain evidence="5 6">SCSIO 03032</strain>
    </source>
</reference>
<dbReference type="PROSITE" id="PS50949">
    <property type="entry name" value="HTH_GNTR"/>
    <property type="match status" value="1"/>
</dbReference>
<accession>A0A1W7D374</accession>
<keyword evidence="1" id="KW-0805">Transcription regulation</keyword>
<dbReference type="SMART" id="SM00345">
    <property type="entry name" value="HTH_GNTR"/>
    <property type="match status" value="1"/>
</dbReference>
<dbReference type="PANTHER" id="PTHR43537">
    <property type="entry name" value="TRANSCRIPTIONAL REGULATOR, GNTR FAMILY"/>
    <property type="match status" value="1"/>
</dbReference>
<evidence type="ECO:0000313" key="5">
    <source>
        <dbReference type="EMBL" id="ARQ71533.1"/>
    </source>
</evidence>
<dbReference type="InterPro" id="IPR011711">
    <property type="entry name" value="GntR_C"/>
</dbReference>
<evidence type="ECO:0000256" key="3">
    <source>
        <dbReference type="ARBA" id="ARBA00023163"/>
    </source>
</evidence>
<name>A0A1W7D374_9ACTN</name>
<dbReference type="KEGG" id="smao:CAG99_24315"/>